<evidence type="ECO:0000256" key="2">
    <source>
        <dbReference type="ARBA" id="ARBA00022448"/>
    </source>
</evidence>
<feature type="transmembrane region" description="Helical" evidence="6">
    <location>
        <begin position="46"/>
        <end position="65"/>
    </location>
</feature>
<evidence type="ECO:0000313" key="10">
    <source>
        <dbReference type="Proteomes" id="UP000251942"/>
    </source>
</evidence>
<evidence type="ECO:0000256" key="4">
    <source>
        <dbReference type="ARBA" id="ARBA00022989"/>
    </source>
</evidence>
<evidence type="ECO:0000313" key="9">
    <source>
        <dbReference type="Proteomes" id="UP000054698"/>
    </source>
</evidence>
<feature type="transmembrane region" description="Helical" evidence="6">
    <location>
        <begin position="74"/>
        <end position="91"/>
    </location>
</feature>
<organism evidence="7 9">
    <name type="scientific">Legionella feeleii</name>
    <dbReference type="NCBI Taxonomy" id="453"/>
    <lineage>
        <taxon>Bacteria</taxon>
        <taxon>Pseudomonadati</taxon>
        <taxon>Pseudomonadota</taxon>
        <taxon>Gammaproteobacteria</taxon>
        <taxon>Legionellales</taxon>
        <taxon>Legionellaceae</taxon>
        <taxon>Legionella</taxon>
    </lineage>
</organism>
<feature type="transmembrane region" description="Helical" evidence="6">
    <location>
        <begin position="12"/>
        <end position="34"/>
    </location>
</feature>
<feature type="transmembrane region" description="Helical" evidence="6">
    <location>
        <begin position="315"/>
        <end position="340"/>
    </location>
</feature>
<keyword evidence="3 6" id="KW-0812">Transmembrane</keyword>
<evidence type="ECO:0000313" key="7">
    <source>
        <dbReference type="EMBL" id="KTC95039.1"/>
    </source>
</evidence>
<feature type="transmembrane region" description="Helical" evidence="6">
    <location>
        <begin position="145"/>
        <end position="163"/>
    </location>
</feature>
<dbReference type="InterPro" id="IPR036259">
    <property type="entry name" value="MFS_trans_sf"/>
</dbReference>
<evidence type="ECO:0000256" key="3">
    <source>
        <dbReference type="ARBA" id="ARBA00022692"/>
    </source>
</evidence>
<evidence type="ECO:0000256" key="6">
    <source>
        <dbReference type="SAM" id="Phobius"/>
    </source>
</evidence>
<feature type="transmembrane region" description="Helical" evidence="6">
    <location>
        <begin position="380"/>
        <end position="400"/>
    </location>
</feature>
<dbReference type="OrthoDB" id="9787815at2"/>
<dbReference type="SUPFAM" id="SSF103473">
    <property type="entry name" value="MFS general substrate transporter"/>
    <property type="match status" value="1"/>
</dbReference>
<dbReference type="Proteomes" id="UP000251942">
    <property type="component" value="Unassembled WGS sequence"/>
</dbReference>
<dbReference type="Gene3D" id="1.20.1250.20">
    <property type="entry name" value="MFS general substrate transporter like domains"/>
    <property type="match status" value="1"/>
</dbReference>
<keyword evidence="2" id="KW-0813">Transport</keyword>
<dbReference type="InterPro" id="IPR004752">
    <property type="entry name" value="AmpG_permease/AT-1"/>
</dbReference>
<keyword evidence="5 6" id="KW-0472">Membrane</keyword>
<dbReference type="PANTHER" id="PTHR12778:SF10">
    <property type="entry name" value="MAJOR FACILITATOR SUPERFAMILY DOMAIN-CONTAINING PROTEIN 3"/>
    <property type="match status" value="1"/>
</dbReference>
<evidence type="ECO:0000256" key="5">
    <source>
        <dbReference type="ARBA" id="ARBA00023136"/>
    </source>
</evidence>
<name>A0A0W0THG1_9GAMM</name>
<dbReference type="EMBL" id="LNYB01000085">
    <property type="protein sequence ID" value="KTC95039.1"/>
    <property type="molecule type" value="Genomic_DNA"/>
</dbReference>
<evidence type="ECO:0000256" key="1">
    <source>
        <dbReference type="ARBA" id="ARBA00004141"/>
    </source>
</evidence>
<dbReference type="GO" id="GO:0022857">
    <property type="term" value="F:transmembrane transporter activity"/>
    <property type="evidence" value="ECO:0007669"/>
    <property type="project" value="InterPro"/>
</dbReference>
<dbReference type="PATRIC" id="fig|453.4.peg.2959"/>
<feature type="transmembrane region" description="Helical" evidence="6">
    <location>
        <begin position="352"/>
        <end position="374"/>
    </location>
</feature>
<dbReference type="PANTHER" id="PTHR12778">
    <property type="entry name" value="SOLUTE CARRIER FAMILY 33 ACETYL-COA TRANSPORTER -RELATED"/>
    <property type="match status" value="1"/>
</dbReference>
<keyword evidence="9" id="KW-1185">Reference proteome</keyword>
<proteinExistence type="predicted"/>
<reference evidence="8 10" key="2">
    <citation type="submission" date="2018-06" db="EMBL/GenBank/DDBJ databases">
        <authorList>
            <consortium name="Pathogen Informatics"/>
            <person name="Doyle S."/>
        </authorList>
    </citation>
    <scope>NUCLEOTIDE SEQUENCE [LARGE SCALE GENOMIC DNA]</scope>
    <source>
        <strain evidence="8 10">NCTC12022</strain>
    </source>
</reference>
<keyword evidence="4 6" id="KW-1133">Transmembrane helix</keyword>
<accession>A0A0W0THG1</accession>
<dbReference type="Proteomes" id="UP000054698">
    <property type="component" value="Unassembled WGS sequence"/>
</dbReference>
<dbReference type="GO" id="GO:0016020">
    <property type="term" value="C:membrane"/>
    <property type="evidence" value="ECO:0007669"/>
    <property type="project" value="UniProtKB-SubCell"/>
</dbReference>
<protein>
    <submittedName>
        <fullName evidence="7">Muropeptide transporter</fullName>
    </submittedName>
</protein>
<dbReference type="InterPro" id="IPR011701">
    <property type="entry name" value="MFS"/>
</dbReference>
<feature type="transmembrane region" description="Helical" evidence="6">
    <location>
        <begin position="97"/>
        <end position="125"/>
    </location>
</feature>
<evidence type="ECO:0000313" key="8">
    <source>
        <dbReference type="EMBL" id="SPX61743.1"/>
    </source>
</evidence>
<comment type="subcellular location">
    <subcellularLocation>
        <location evidence="1">Membrane</location>
        <topology evidence="1">Multi-pass membrane protein</topology>
    </subcellularLocation>
</comment>
<feature type="transmembrane region" description="Helical" evidence="6">
    <location>
        <begin position="293"/>
        <end position="309"/>
    </location>
</feature>
<dbReference type="STRING" id="453.Lfee_2703"/>
<sequence length="406" mass="46023">MPVHPEKAYQWIASLYFLQSIPYFVVTVIAILVYQQQGMDNCHAALISSLLILPWAIKPVLAPFLEQKASKKKLTIFNQLLMAFVFLLLAISNETHFIVISTLLFIGLAFFAALHDIVSDGLYLLNLDGHKQKKYVPLRTVFYQFGRLFVKGGLLVLAGRLAIEYKVNVWSLFFSSLCLIVLLFALYHWVKIPEKTDHTHQASQSSYLTICKSLLCKRELYPALWFLFLYNFSDAQMQKIIPLFLLDKLGMALSLSQFATIYGIGGSLALMSGVFISGLLISRYTLADCLKNTTILLLMGHLLFFFLSFDEHNIYFIYAAILVNQLVFGLVNGCYMGYLLATANKGIYPMSMYSICTAVMASSYAFFGALSGLLEQALGYSWFFFYIFIANILLVVMTCWRMNQHG</sequence>
<reference evidence="7 9" key="1">
    <citation type="submission" date="2015-11" db="EMBL/GenBank/DDBJ databases">
        <title>Genomic analysis of 38 Legionella species identifies large and diverse effector repertoires.</title>
        <authorList>
            <person name="Burstein D."/>
            <person name="Amaro F."/>
            <person name="Zusman T."/>
            <person name="Lifshitz Z."/>
            <person name="Cohen O."/>
            <person name="Gilbert J.A."/>
            <person name="Pupko T."/>
            <person name="Shuman H.A."/>
            <person name="Segal G."/>
        </authorList>
    </citation>
    <scope>NUCLEOTIDE SEQUENCE [LARGE SCALE GENOMIC DNA]</scope>
    <source>
        <strain evidence="7 9">WO-44C</strain>
    </source>
</reference>
<dbReference type="AlphaFoldDB" id="A0A0W0THG1"/>
<gene>
    <name evidence="8" type="primary">ampG_2</name>
    <name evidence="7" type="ORF">Lfee_2703</name>
    <name evidence="8" type="ORF">NCTC12022_02492</name>
</gene>
<dbReference type="EMBL" id="UASS01000022">
    <property type="protein sequence ID" value="SPX61743.1"/>
    <property type="molecule type" value="Genomic_DNA"/>
</dbReference>
<dbReference type="Pfam" id="PF07690">
    <property type="entry name" value="MFS_1"/>
    <property type="match status" value="1"/>
</dbReference>
<dbReference type="RefSeq" id="WP_058447533.1">
    <property type="nucleotide sequence ID" value="NZ_CAAAHT010000006.1"/>
</dbReference>
<feature type="transmembrane region" description="Helical" evidence="6">
    <location>
        <begin position="169"/>
        <end position="190"/>
    </location>
</feature>
<feature type="transmembrane region" description="Helical" evidence="6">
    <location>
        <begin position="261"/>
        <end position="281"/>
    </location>
</feature>